<feature type="transmembrane region" description="Helical" evidence="8">
    <location>
        <begin position="182"/>
        <end position="205"/>
    </location>
</feature>
<feature type="transmembrane region" description="Helical" evidence="8">
    <location>
        <begin position="1549"/>
        <end position="1566"/>
    </location>
</feature>
<keyword evidence="10" id="KW-1185">Reference proteome</keyword>
<dbReference type="InterPro" id="IPR002159">
    <property type="entry name" value="CD36_fam"/>
</dbReference>
<evidence type="ECO:0000313" key="10">
    <source>
        <dbReference type="Proteomes" id="UP001165121"/>
    </source>
</evidence>
<dbReference type="GO" id="GO:0005737">
    <property type="term" value="C:cytoplasm"/>
    <property type="evidence" value="ECO:0007669"/>
    <property type="project" value="TreeGrafter"/>
</dbReference>
<feature type="compositionally biased region" description="Polar residues" evidence="7">
    <location>
        <begin position="1897"/>
        <end position="1918"/>
    </location>
</feature>
<evidence type="ECO:0000256" key="2">
    <source>
        <dbReference type="ARBA" id="ARBA00010532"/>
    </source>
</evidence>
<evidence type="ECO:0000256" key="3">
    <source>
        <dbReference type="ARBA" id="ARBA00022692"/>
    </source>
</evidence>
<accession>A0A9W6X744</accession>
<feature type="region of interest" description="Disordered" evidence="7">
    <location>
        <begin position="327"/>
        <end position="366"/>
    </location>
</feature>
<comment type="caution">
    <text evidence="9">The sequence shown here is derived from an EMBL/GenBank/DDBJ whole genome shotgun (WGS) entry which is preliminary data.</text>
</comment>
<dbReference type="Pfam" id="PF01130">
    <property type="entry name" value="CD36"/>
    <property type="match status" value="2"/>
</dbReference>
<evidence type="ECO:0000313" key="9">
    <source>
        <dbReference type="EMBL" id="GMF32810.1"/>
    </source>
</evidence>
<proteinExistence type="inferred from homology"/>
<feature type="region of interest" description="Disordered" evidence="7">
    <location>
        <begin position="399"/>
        <end position="444"/>
    </location>
</feature>
<evidence type="ECO:0000256" key="8">
    <source>
        <dbReference type="SAM" id="Phobius"/>
    </source>
</evidence>
<name>A0A9W6X744_9STRA</name>
<gene>
    <name evidence="9" type="ORF">Pfra01_000792700</name>
</gene>
<feature type="compositionally biased region" description="Polar residues" evidence="7">
    <location>
        <begin position="524"/>
        <end position="550"/>
    </location>
</feature>
<evidence type="ECO:0000256" key="1">
    <source>
        <dbReference type="ARBA" id="ARBA00004370"/>
    </source>
</evidence>
<feature type="transmembrane region" description="Helical" evidence="8">
    <location>
        <begin position="1617"/>
        <end position="1634"/>
    </location>
</feature>
<comment type="subcellular location">
    <subcellularLocation>
        <location evidence="1">Membrane</location>
    </subcellularLocation>
</comment>
<feature type="transmembrane region" description="Helical" evidence="8">
    <location>
        <begin position="150"/>
        <end position="170"/>
    </location>
</feature>
<feature type="region of interest" description="Disordered" evidence="7">
    <location>
        <begin position="524"/>
        <end position="552"/>
    </location>
</feature>
<dbReference type="PANTHER" id="PTHR11923">
    <property type="entry name" value="SCAVENGER RECEPTOR CLASS B TYPE-1 SR-B1"/>
    <property type="match status" value="1"/>
</dbReference>
<evidence type="ECO:0000256" key="5">
    <source>
        <dbReference type="ARBA" id="ARBA00023136"/>
    </source>
</evidence>
<organism evidence="9 10">
    <name type="scientific">Phytophthora fragariaefolia</name>
    <dbReference type="NCBI Taxonomy" id="1490495"/>
    <lineage>
        <taxon>Eukaryota</taxon>
        <taxon>Sar</taxon>
        <taxon>Stramenopiles</taxon>
        <taxon>Oomycota</taxon>
        <taxon>Peronosporomycetes</taxon>
        <taxon>Peronosporales</taxon>
        <taxon>Peronosporaceae</taxon>
        <taxon>Phytophthora</taxon>
    </lineage>
</organism>
<dbReference type="GO" id="GO:0005044">
    <property type="term" value="F:scavenger receptor activity"/>
    <property type="evidence" value="ECO:0007669"/>
    <property type="project" value="TreeGrafter"/>
</dbReference>
<evidence type="ECO:0000256" key="6">
    <source>
        <dbReference type="ARBA" id="ARBA00023180"/>
    </source>
</evidence>
<evidence type="ECO:0000256" key="7">
    <source>
        <dbReference type="SAM" id="MobiDB-lite"/>
    </source>
</evidence>
<feature type="transmembrane region" description="Helical" evidence="8">
    <location>
        <begin position="1646"/>
        <end position="1669"/>
    </location>
</feature>
<keyword evidence="5 8" id="KW-0472">Membrane</keyword>
<reference evidence="9" key="1">
    <citation type="submission" date="2023-04" db="EMBL/GenBank/DDBJ databases">
        <title>Phytophthora fragariaefolia NBRC 109709.</title>
        <authorList>
            <person name="Ichikawa N."/>
            <person name="Sato H."/>
            <person name="Tonouchi N."/>
        </authorList>
    </citation>
    <scope>NUCLEOTIDE SEQUENCE</scope>
    <source>
        <strain evidence="9">NBRC 109709</strain>
    </source>
</reference>
<feature type="transmembrane region" description="Helical" evidence="8">
    <location>
        <begin position="670"/>
        <end position="693"/>
    </location>
</feature>
<feature type="transmembrane region" description="Helical" evidence="8">
    <location>
        <begin position="1510"/>
        <end position="1529"/>
    </location>
</feature>
<dbReference type="EMBL" id="BSXT01000710">
    <property type="protein sequence ID" value="GMF32810.1"/>
    <property type="molecule type" value="Genomic_DNA"/>
</dbReference>
<feature type="region of interest" description="Disordered" evidence="7">
    <location>
        <begin position="1881"/>
        <end position="1926"/>
    </location>
</feature>
<dbReference type="PANTHER" id="PTHR11923:SF51">
    <property type="entry name" value="LYSOSOME MEMBRANE PROTEIN 2"/>
    <property type="match status" value="1"/>
</dbReference>
<comment type="similarity">
    <text evidence="2">Belongs to the CD36 family.</text>
</comment>
<dbReference type="OrthoDB" id="18585at2759"/>
<feature type="compositionally biased region" description="Basic residues" evidence="7">
    <location>
        <begin position="1885"/>
        <end position="1895"/>
    </location>
</feature>
<feature type="compositionally biased region" description="Basic and acidic residues" evidence="7">
    <location>
        <begin position="407"/>
        <end position="419"/>
    </location>
</feature>
<evidence type="ECO:0000256" key="4">
    <source>
        <dbReference type="ARBA" id="ARBA00022989"/>
    </source>
</evidence>
<feature type="transmembrane region" description="Helical" evidence="8">
    <location>
        <begin position="46"/>
        <end position="67"/>
    </location>
</feature>
<keyword evidence="3 8" id="KW-0812">Transmembrane</keyword>
<protein>
    <submittedName>
        <fullName evidence="9">Unnamed protein product</fullName>
    </submittedName>
</protein>
<dbReference type="GO" id="GO:0016020">
    <property type="term" value="C:membrane"/>
    <property type="evidence" value="ECO:0007669"/>
    <property type="project" value="UniProtKB-SubCell"/>
</dbReference>
<keyword evidence="4 8" id="KW-1133">Transmembrane helix</keyword>
<feature type="transmembrane region" description="Helical" evidence="8">
    <location>
        <begin position="122"/>
        <end position="144"/>
    </location>
</feature>
<dbReference type="Proteomes" id="UP001165121">
    <property type="component" value="Unassembled WGS sequence"/>
</dbReference>
<feature type="transmembrane region" description="Helical" evidence="8">
    <location>
        <begin position="1586"/>
        <end position="1605"/>
    </location>
</feature>
<feature type="transmembrane region" description="Helical" evidence="8">
    <location>
        <begin position="1418"/>
        <end position="1438"/>
    </location>
</feature>
<feature type="compositionally biased region" description="Low complexity" evidence="7">
    <location>
        <begin position="334"/>
        <end position="345"/>
    </location>
</feature>
<keyword evidence="6" id="KW-0325">Glycoprotein</keyword>
<feature type="transmembrane region" description="Helical" evidence="8">
    <location>
        <begin position="713"/>
        <end position="737"/>
    </location>
</feature>
<feature type="transmembrane region" description="Helical" evidence="8">
    <location>
        <begin position="79"/>
        <end position="101"/>
    </location>
</feature>
<sequence>MKCSPLELVKEWLEHLHEIKTEHQYLGRYSIEKLCAFNEYQQKTSVYRVVAVIVFTPLPTIMTLWLLDCMPLRDPRGGAIHHATTFLRSMFSHTVMTYMFLMAGKQALGLTAKNSNYTHKKTAIISCCVAACLEVYCVIWAFAWRFPTPFREFTGVTPWGILTVLFNYIFAKKDISRVVGRLKRYIAVVGTQLVLFYFLLLLSVGFAAVPLQAQVGMILVFPGIKLAIKRALWKYARNLDDISADVTICMVEISGSLYQTVCMQYVQNNMLALIIMIIDFLQAAFEAKAYMNQDYMGDSKTTLQTSIKIVECALFTGDIDMRVKVSAPHKRASARSSRSSSAVSVNDAKPISTSPPKVRPVTNKATSVQREMSFEAEQMNESFAELLARLLTKGRSWIRKRRRADSRRREKQYSADQHKNDKRRGRVARRNSSESSPAISKGGVNISRETATSVYMNATVIRKGKARRLLDFGQVHAVQQGMTNAELESELPMAPEVTYIAHKLQDSPGLTHRGSIGETNRASAVGTARSSLVDTNDVTGSQSQRLSTAQGHRGSLTDMQFVDVGEGLSPRPIIRRKSSSNAQLLKRKSSRSIVPRLGRRTSITGSSAISDALTPRTSRLPTDEDDRIFGHRGIEVRGIDGVVIDDIVIKRKDQARILEQTLQLLFSAEVLLFVEYMEIFMPLLYAACIGGLWHLPNAKYNIILMNMSYSAMVLEVGTSVLYAMLEMVSFISVYFFIKKRYGISALYQLAFLLETYVMTLQGKLIGCFITILNSSTMHQDIDITFKFDWDALLQTPDPKVKDGVVVCDASGAEEESYYDAYGDCNDCNPYYYSMYLFNASNAEAYLAGEASKLQLDEVGPYVFRRREIKINIKFLDDGARVSYKSYTYHTFEESLSCDECSDSDKFTGFDVGYLNVIAQAGGEEAFLTKLAAGSFSTNETVIADAIANYGPQMMRWVNGLNSLDPVAMKTVASGGTVLTFLATGPEAIADLDLSGFVYNGLFVTRSASQWALGYPSLLAGLGLGSEYVTSCNVTNGWDEKCASCEGDACLGIWYECKQCALGASVVAINNVTCGIIEEIYAEEYGAEEATTFRENTCGLCEAFGLCAAPLPGIAEDSGLDFSKTPPSADDLETYIQITGCADNTEILDYIEFNGYTSTALWITTLGEERRNPTLSEIIAFNNYGNCVNPTSNLTCSVVQGNDATSIKPSGAGITGFDDTLAQTLSDMYLDEGKQNVTLYSTGAKINYEGITLHRFSPPNDLLANSEHNNAKGTGWPVDGVQPLAFSAGFLAYVSYPLYIYGNTSLLDAAKVTMTDGVVASNDTMYGAEDLKPEYVDKYVTYIDVEAGTGKTMVAHKRLMASYALSYSALNESVPMSDVLWPHLEAEIIFPAYWCEESATISSSSVDYYQLIQHLLKSVIPVLVVGIIAGLALVGGGFFHRRKIAKQLHTQQKDPLGELIEMNLDLLHTIKHKVAKRLHWLHELKTEHQYLGRYSVEKLCAFYAYQEKTSIYRVIAVIIFTPLPTALTLWGLDCIPLRDPRGGAKRHATTFLRSILSHGVMTYMFLLAGKQAVGLNHRGTRYTHKKVALISLWVAVCLESWWIIWAFEWRFPIPCREFLGVTPWGMFTVLFNYIFAKDELTRAWDRLRRYIPVVGTQMMLFYFLLFLSVGFAAVPWWAQVTIIFLFPMVKLSIKRALWKYARNLDDISADVTICMVEISGSLYQTVCMNYVQSNLMALLLMALEFVQAAHEAQVYIRYDYISDSRSTLQTAVRIVESALHSGTIEKSIVDSSIAPNKYTEDTLHYFAMNSSEHPKNAQPPRVRPVIKSHPTFRDLIFEQQQSKESFSDIIARLLRKGTSWRRRRQRRQRMFAVSDKVSLKESRVSYNRKKRSKAKSPGRSSTASTPRLSSGEGNSSTGSPPGAGIHGMNITREAATSIFINSNVIRRGNMRRILDFGQVSANLTQTADLIGEEIENELPVAAATIFVPSAKPATDAVKGSPDRRYSITRGSITDSSLADGSEPSSVHPMIRRKSSTTNNKMLKPMSSRSILPGTARRMSSTTILTDGMTPRTSRAEDLDDERLFGHRGIEIRGTVGVSIDDDILIRRKDQARILEQTLQLLFAAEVLLFVEYMEVFMPLLYAACIGGLWNLPNAKYNVILMNMNYSALELEMFTSMGYAMLEVLAFLLESYTMTLQGKLIGCFITILNSSTMHQGIDITFKFDWDALLKTPSPYGDE</sequence>
<feature type="compositionally biased region" description="Basic residues" evidence="7">
    <location>
        <begin position="420"/>
        <end position="429"/>
    </location>
</feature>